<reference evidence="2 3" key="1">
    <citation type="journal article" date="2007" name="Nature">
        <title>Light stimulates growth of proteorhodopsin-containing marine Flavobacteria.</title>
        <authorList>
            <person name="Gomez-Consarnau L."/>
            <person name="Gonzalez J.M."/>
            <person name="Coll-Llado M."/>
            <person name="Gourdon P."/>
            <person name="Pascher T."/>
            <person name="Neutze R."/>
            <person name="Pedros-Alio C."/>
            <person name="Pinhassi J."/>
        </authorList>
    </citation>
    <scope>NUCLEOTIDE SEQUENCE [LARGE SCALE GENOMIC DNA]</scope>
    <source>
        <strain evidence="2 3">MED217</strain>
    </source>
</reference>
<organism evidence="2 3">
    <name type="scientific">Leeuwenhoekiella blandensis (strain CECT 7118 / CCUG 51940 / KCTC 22103 / MED217)</name>
    <name type="common">Flavobacterium sp. (strain MED217)</name>
    <dbReference type="NCBI Taxonomy" id="398720"/>
    <lineage>
        <taxon>Bacteria</taxon>
        <taxon>Pseudomonadati</taxon>
        <taxon>Bacteroidota</taxon>
        <taxon>Flavobacteriia</taxon>
        <taxon>Flavobacteriales</taxon>
        <taxon>Flavobacteriaceae</taxon>
        <taxon>Leeuwenhoekiella</taxon>
    </lineage>
</organism>
<dbReference type="STRING" id="398720.MED217_09440"/>
<keyword evidence="3" id="KW-1185">Reference proteome</keyword>
<sequence length="215" mass="24151">MRLLLVLIFIISAKSLAQVGIGTTQPETDLHVAGSTLVQEEFETTQLGSTDNNDVDFKLITRLTNSNPVGEINRLNVDNLTVAPINVIKYYFDDVDGDNLEDIDLSYEADRYLIAISNFRYIGAPIEKQAVDNHNRPTMGNFITRVFTAPSLNDSEVETWHLQIQNTFLDPESDEEIEYEITLIVYDRSYYRELTPIETNLAGSNTGSVAAPDIK</sequence>
<evidence type="ECO:0000256" key="1">
    <source>
        <dbReference type="SAM" id="SignalP"/>
    </source>
</evidence>
<dbReference type="EMBL" id="AANC01000007">
    <property type="protein sequence ID" value="EAQ48761.1"/>
    <property type="molecule type" value="Genomic_DNA"/>
</dbReference>
<gene>
    <name evidence="2" type="ORF">MED217_09440</name>
</gene>
<dbReference type="RefSeq" id="WP_009780262.1">
    <property type="nucleotide sequence ID" value="NZ_CH672395.1"/>
</dbReference>
<dbReference type="Proteomes" id="UP000001601">
    <property type="component" value="Unassembled WGS sequence"/>
</dbReference>
<accession>A3XNV6</accession>
<name>A3XNV6_LEEBM</name>
<dbReference type="HOGENOM" id="CLU_1281879_0_0_10"/>
<dbReference type="AlphaFoldDB" id="A3XNV6"/>
<proteinExistence type="predicted"/>
<feature type="chain" id="PRO_5002663057" evidence="1">
    <location>
        <begin position="18"/>
        <end position="215"/>
    </location>
</feature>
<evidence type="ECO:0000313" key="3">
    <source>
        <dbReference type="Proteomes" id="UP000001601"/>
    </source>
</evidence>
<comment type="caution">
    <text evidence="2">The sequence shown here is derived from an EMBL/GenBank/DDBJ whole genome shotgun (WGS) entry which is preliminary data.</text>
</comment>
<evidence type="ECO:0000313" key="2">
    <source>
        <dbReference type="EMBL" id="EAQ48761.1"/>
    </source>
</evidence>
<dbReference type="eggNOG" id="ENOG5033EHT">
    <property type="taxonomic scope" value="Bacteria"/>
</dbReference>
<keyword evidence="1" id="KW-0732">Signal</keyword>
<protein>
    <submittedName>
        <fullName evidence="2">Uncharacterized protein</fullName>
    </submittedName>
</protein>
<feature type="signal peptide" evidence="1">
    <location>
        <begin position="1"/>
        <end position="17"/>
    </location>
</feature>
<dbReference type="OrthoDB" id="1442930at2"/>